<evidence type="ECO:0000256" key="3">
    <source>
        <dbReference type="ARBA" id="ARBA00022801"/>
    </source>
</evidence>
<name>A0A9P9EDI7_9HYPO</name>
<evidence type="ECO:0000256" key="8">
    <source>
        <dbReference type="ARBA" id="ARBA00042850"/>
    </source>
</evidence>
<evidence type="ECO:0000256" key="4">
    <source>
        <dbReference type="ARBA" id="ARBA00041057"/>
    </source>
</evidence>
<keyword evidence="14" id="KW-1185">Reference proteome</keyword>
<evidence type="ECO:0000256" key="11">
    <source>
        <dbReference type="ARBA" id="ARBA00049015"/>
    </source>
</evidence>
<gene>
    <name evidence="13" type="ORF">EDB81DRAFT_801959</name>
</gene>
<evidence type="ECO:0000256" key="9">
    <source>
        <dbReference type="ARBA" id="ARBA00043187"/>
    </source>
</evidence>
<dbReference type="Gene3D" id="1.10.4080.10">
    <property type="entry name" value="ADP-ribosylation/Crystallin J1"/>
    <property type="match status" value="1"/>
</dbReference>
<dbReference type="AlphaFoldDB" id="A0A9P9EDI7"/>
<evidence type="ECO:0000256" key="12">
    <source>
        <dbReference type="PIRSR" id="PIRSR605502-1"/>
    </source>
</evidence>
<keyword evidence="3" id="KW-0378">Hydrolase</keyword>
<dbReference type="GO" id="GO:0046872">
    <property type="term" value="F:metal ion binding"/>
    <property type="evidence" value="ECO:0007669"/>
    <property type="project" value="UniProtKB-KW"/>
</dbReference>
<evidence type="ECO:0000256" key="5">
    <source>
        <dbReference type="ARBA" id="ARBA00042398"/>
    </source>
</evidence>
<dbReference type="PANTHER" id="PTHR16222:SF24">
    <property type="entry name" value="ADP-RIBOSYLHYDROLASE ARH3"/>
    <property type="match status" value="1"/>
</dbReference>
<evidence type="ECO:0000256" key="2">
    <source>
        <dbReference type="ARBA" id="ARBA00012255"/>
    </source>
</evidence>
<evidence type="ECO:0000256" key="7">
    <source>
        <dbReference type="ARBA" id="ARBA00042722"/>
    </source>
</evidence>
<keyword evidence="12" id="KW-0460">Magnesium</keyword>
<evidence type="ECO:0000256" key="10">
    <source>
        <dbReference type="ARBA" id="ARBA00043193"/>
    </source>
</evidence>
<evidence type="ECO:0000256" key="1">
    <source>
        <dbReference type="ARBA" id="ARBA00010702"/>
    </source>
</evidence>
<evidence type="ECO:0000313" key="13">
    <source>
        <dbReference type="EMBL" id="KAH7136335.1"/>
    </source>
</evidence>
<dbReference type="InterPro" id="IPR050792">
    <property type="entry name" value="ADP-ribosylglycohydrolase"/>
</dbReference>
<comment type="cofactor">
    <cofactor evidence="12">
        <name>Mg(2+)</name>
        <dbReference type="ChEBI" id="CHEBI:18420"/>
    </cofactor>
    <text evidence="12">Binds 2 magnesium ions per subunit.</text>
</comment>
<dbReference type="PANTHER" id="PTHR16222">
    <property type="entry name" value="ADP-RIBOSYLGLYCOHYDROLASE"/>
    <property type="match status" value="1"/>
</dbReference>
<feature type="binding site" evidence="12">
    <location>
        <position position="291"/>
    </location>
    <ligand>
        <name>Mg(2+)</name>
        <dbReference type="ChEBI" id="CHEBI:18420"/>
        <label>1</label>
    </ligand>
</feature>
<feature type="binding site" evidence="12">
    <location>
        <position position="292"/>
    </location>
    <ligand>
        <name>Mg(2+)</name>
        <dbReference type="ChEBI" id="CHEBI:18420"/>
        <label>1</label>
    </ligand>
</feature>
<comment type="caution">
    <text evidence="13">The sequence shown here is derived from an EMBL/GenBank/DDBJ whole genome shotgun (WGS) entry which is preliminary data.</text>
</comment>
<dbReference type="SUPFAM" id="SSF101478">
    <property type="entry name" value="ADP-ribosylglycohydrolase"/>
    <property type="match status" value="1"/>
</dbReference>
<sequence length="334" mass="35307">MASYSSYSGDGTLSDRESRVVGALLGLHAGDSLGATVEFKSHAQIASQYPNGLREIIGGGPFNWPAGHATDDTDMARGVLLAYRDLTPGGDVARLAGEHFLKWQNGDWPDRVKGSYPADMGVATARGLGVFSKSRDPDRAGAGEGSAGNGSLMRCLPTGLFQPDREKLIYESIRISKITHNDFRCTAACAVYNTIVSELINGATPAAAVSAGEQIALRLENQRPGAVSRAITLGREVKVVDMALRGPPKEMVGGCSGFVLESLTIAVAALFDERSLEDVLVDVVRIGKDTDTNAAIAGGVLGARDGVGSIPTDWKAQLQFAQEFKDVALALMRR</sequence>
<comment type="catalytic activity">
    <reaction evidence="11">
        <text>alpha-NAD(+) + H2O = ADP-D-ribose + nicotinamide + H(+)</text>
        <dbReference type="Rhea" id="RHEA:68792"/>
        <dbReference type="ChEBI" id="CHEBI:15377"/>
        <dbReference type="ChEBI" id="CHEBI:15378"/>
        <dbReference type="ChEBI" id="CHEBI:17154"/>
        <dbReference type="ChEBI" id="CHEBI:57967"/>
        <dbReference type="ChEBI" id="CHEBI:77017"/>
    </reaction>
</comment>
<evidence type="ECO:0000313" key="14">
    <source>
        <dbReference type="Proteomes" id="UP000738349"/>
    </source>
</evidence>
<protein>
    <recommendedName>
        <fullName evidence="4">ADP-ribosylhydrolase ARH3</fullName>
        <ecNumber evidence="2">3.2.1.143</ecNumber>
    </recommendedName>
    <alternativeName>
        <fullName evidence="5">ADP-ribose glycohydrolase ARH3</fullName>
    </alternativeName>
    <alternativeName>
        <fullName evidence="6">ADP-ribosylhydrolase 3</fullName>
    </alternativeName>
    <alternativeName>
        <fullName evidence="9">O-acetyl-ADP-ribose deacetylase ARH3</fullName>
    </alternativeName>
    <alternativeName>
        <fullName evidence="10">Poly(ADP-ribose) glycohydrolase ARH3</fullName>
    </alternativeName>
    <alternativeName>
        <fullName evidence="8">[Protein ADP-ribosylarginine] hydrolase-like protein 2</fullName>
    </alternativeName>
    <alternativeName>
        <fullName evidence="7">[Protein ADP-ribosylserine] hydrolase</fullName>
    </alternativeName>
</protein>
<organism evidence="13 14">
    <name type="scientific">Dactylonectria macrodidyma</name>
    <dbReference type="NCBI Taxonomy" id="307937"/>
    <lineage>
        <taxon>Eukaryota</taxon>
        <taxon>Fungi</taxon>
        <taxon>Dikarya</taxon>
        <taxon>Ascomycota</taxon>
        <taxon>Pezizomycotina</taxon>
        <taxon>Sordariomycetes</taxon>
        <taxon>Hypocreomycetidae</taxon>
        <taxon>Hypocreales</taxon>
        <taxon>Nectriaceae</taxon>
        <taxon>Dactylonectria</taxon>
    </lineage>
</organism>
<feature type="binding site" evidence="12">
    <location>
        <position position="289"/>
    </location>
    <ligand>
        <name>Mg(2+)</name>
        <dbReference type="ChEBI" id="CHEBI:18420"/>
        <label>1</label>
    </ligand>
</feature>
<dbReference type="EMBL" id="JAGMUV010000013">
    <property type="protein sequence ID" value="KAH7136335.1"/>
    <property type="molecule type" value="Genomic_DNA"/>
</dbReference>
<dbReference type="EC" id="3.2.1.143" evidence="2"/>
<comment type="similarity">
    <text evidence="1">Belongs to the ADP-ribosylglycohydrolase family.</text>
</comment>
<dbReference type="InterPro" id="IPR036705">
    <property type="entry name" value="Ribosyl_crysJ1_sf"/>
</dbReference>
<feature type="binding site" evidence="12">
    <location>
        <position position="71"/>
    </location>
    <ligand>
        <name>Mg(2+)</name>
        <dbReference type="ChEBI" id="CHEBI:18420"/>
        <label>1</label>
    </ligand>
</feature>
<evidence type="ECO:0000256" key="6">
    <source>
        <dbReference type="ARBA" id="ARBA00042471"/>
    </source>
</evidence>
<proteinExistence type="inferred from homology"/>
<dbReference type="Proteomes" id="UP000738349">
    <property type="component" value="Unassembled WGS sequence"/>
</dbReference>
<accession>A0A9P9EDI7</accession>
<dbReference type="InterPro" id="IPR005502">
    <property type="entry name" value="Ribosyl_crysJ1"/>
</dbReference>
<feature type="binding site" evidence="12">
    <location>
        <position position="72"/>
    </location>
    <ligand>
        <name>Mg(2+)</name>
        <dbReference type="ChEBI" id="CHEBI:18420"/>
        <label>1</label>
    </ligand>
</feature>
<dbReference type="Pfam" id="PF03747">
    <property type="entry name" value="ADP_ribosyl_GH"/>
    <property type="match status" value="1"/>
</dbReference>
<reference evidence="13" key="1">
    <citation type="journal article" date="2021" name="Nat. Commun.">
        <title>Genetic determinants of endophytism in the Arabidopsis root mycobiome.</title>
        <authorList>
            <person name="Mesny F."/>
            <person name="Miyauchi S."/>
            <person name="Thiergart T."/>
            <person name="Pickel B."/>
            <person name="Atanasova L."/>
            <person name="Karlsson M."/>
            <person name="Huettel B."/>
            <person name="Barry K.W."/>
            <person name="Haridas S."/>
            <person name="Chen C."/>
            <person name="Bauer D."/>
            <person name="Andreopoulos W."/>
            <person name="Pangilinan J."/>
            <person name="LaButti K."/>
            <person name="Riley R."/>
            <person name="Lipzen A."/>
            <person name="Clum A."/>
            <person name="Drula E."/>
            <person name="Henrissat B."/>
            <person name="Kohler A."/>
            <person name="Grigoriev I.V."/>
            <person name="Martin F.M."/>
            <person name="Hacquard S."/>
        </authorList>
    </citation>
    <scope>NUCLEOTIDE SEQUENCE</scope>
    <source>
        <strain evidence="13">MPI-CAGE-AT-0147</strain>
    </source>
</reference>
<keyword evidence="12" id="KW-0479">Metal-binding</keyword>
<dbReference type="OrthoDB" id="2021138at2759"/>
<feature type="binding site" evidence="12">
    <location>
        <position position="70"/>
    </location>
    <ligand>
        <name>Mg(2+)</name>
        <dbReference type="ChEBI" id="CHEBI:18420"/>
        <label>1</label>
    </ligand>
</feature>
<dbReference type="GO" id="GO:0004649">
    <property type="term" value="F:poly(ADP-ribose) glycohydrolase activity"/>
    <property type="evidence" value="ECO:0007669"/>
    <property type="project" value="UniProtKB-EC"/>
</dbReference>